<keyword evidence="7" id="KW-0869">Chloride channel</keyword>
<dbReference type="CDD" id="cd00400">
    <property type="entry name" value="Voltage_gated_ClC"/>
    <property type="match status" value="1"/>
</dbReference>
<dbReference type="SUPFAM" id="SSF81340">
    <property type="entry name" value="Clc chloride channel"/>
    <property type="match status" value="1"/>
</dbReference>
<keyword evidence="5" id="KW-0406">Ion transport</keyword>
<feature type="transmembrane region" description="Helical" evidence="11">
    <location>
        <begin position="255"/>
        <end position="275"/>
    </location>
</feature>
<dbReference type="InterPro" id="IPR014743">
    <property type="entry name" value="Cl-channel_core"/>
</dbReference>
<evidence type="ECO:0000256" key="11">
    <source>
        <dbReference type="SAM" id="Phobius"/>
    </source>
</evidence>
<organism evidence="13 14">
    <name type="scientific">Hahella chejuensis (strain KCTC 2396)</name>
    <dbReference type="NCBI Taxonomy" id="349521"/>
    <lineage>
        <taxon>Bacteria</taxon>
        <taxon>Pseudomonadati</taxon>
        <taxon>Pseudomonadota</taxon>
        <taxon>Gammaproteobacteria</taxon>
        <taxon>Oceanospirillales</taxon>
        <taxon>Hahellaceae</taxon>
        <taxon>Hahella</taxon>
    </lineage>
</organism>
<protein>
    <submittedName>
        <fullName evidence="13">Chloride channel protein EriC</fullName>
    </submittedName>
</protein>
<evidence type="ECO:0000256" key="1">
    <source>
        <dbReference type="ARBA" id="ARBA00004141"/>
    </source>
</evidence>
<comment type="subcellular location">
    <subcellularLocation>
        <location evidence="1">Membrane</location>
        <topology evidence="1">Multi-pass membrane protein</topology>
    </subcellularLocation>
</comment>
<keyword evidence="10" id="KW-0129">CBS domain</keyword>
<evidence type="ECO:0000256" key="7">
    <source>
        <dbReference type="ARBA" id="ARBA00023173"/>
    </source>
</evidence>
<proteinExistence type="predicted"/>
<dbReference type="GO" id="GO:0034707">
    <property type="term" value="C:chloride channel complex"/>
    <property type="evidence" value="ECO:0007669"/>
    <property type="project" value="UniProtKB-KW"/>
</dbReference>
<dbReference type="EMBL" id="CP000155">
    <property type="protein sequence ID" value="ABC32893.1"/>
    <property type="molecule type" value="Genomic_DNA"/>
</dbReference>
<dbReference type="InterPro" id="IPR050368">
    <property type="entry name" value="ClC-type_chloride_channel"/>
</dbReference>
<evidence type="ECO:0000256" key="10">
    <source>
        <dbReference type="PROSITE-ProRule" id="PRU00703"/>
    </source>
</evidence>
<sequence length="601" mass="64291">MLKPNGKKTQKQQVSALALKLDLLFQSFRRRVASYEALPQLALLGFLSGLATGVVILLFRAAIELPLGYLLPGDSAENFEQLTPLMQFCLPIVGALILALWLMRLGVQQRKVGVTHVMERLGYHQGYISLRSGLLQFFCGVATLATGQSAGREGPAVHLGATSSSLLGQWMGLPNNSIRMLVGCGTAAAVSASFNTPIAGVIFAMEVVMLEYTINGFTPIILAAVTAAVVSQPIYGNDPAFIVPNFSLNSLVELPYIVAVAILIGMCSALFVKIISQTMEKVKTPILCRLLAAGFLTGLAALALPQIMGIGYDTVNDAIAGNIGFLLLLAIALAKLLVTATTIGLGMPSGIIGPTLFIGATLGGALGVLANMLMPTLASEPGFYAVLGMGAMMGSVLQAPLAAIMAVIELTRNPNVILPAMLIIIVSSLIASHYFRQRSVFLTILQLQGLDYRAEPLTLALRRVAVGAIMERSIKRSQQKLVWGEAKELLRTEPRWIIIESEGGPRAILPAADLARYLTEEEGKPEFNAGEASLDLLSIPAQRRDVASLHVQATLEEALDRLNATGVEALYVERTTAPLIKPIIGVITRADLESYYQYKSK</sequence>
<dbReference type="eggNOG" id="COG0038">
    <property type="taxonomic scope" value="Bacteria"/>
</dbReference>
<dbReference type="Pfam" id="PF00654">
    <property type="entry name" value="Voltage_CLC"/>
    <property type="match status" value="1"/>
</dbReference>
<evidence type="ECO:0000256" key="4">
    <source>
        <dbReference type="ARBA" id="ARBA00022989"/>
    </source>
</evidence>
<feature type="transmembrane region" description="Helical" evidence="11">
    <location>
        <begin position="319"/>
        <end position="338"/>
    </location>
</feature>
<dbReference type="KEGG" id="hch:HCH_06246"/>
<feature type="transmembrane region" description="Helical" evidence="11">
    <location>
        <begin position="41"/>
        <end position="63"/>
    </location>
</feature>
<reference evidence="13 14" key="1">
    <citation type="journal article" date="2005" name="Nucleic Acids Res.">
        <title>Genomic blueprint of Hahella chejuensis, a marine microbe producing an algicidal agent.</title>
        <authorList>
            <person name="Jeong H."/>
            <person name="Yim J.H."/>
            <person name="Lee C."/>
            <person name="Choi S.-H."/>
            <person name="Park Y.K."/>
            <person name="Yoon S.H."/>
            <person name="Hur C.-G."/>
            <person name="Kang H.-Y."/>
            <person name="Kim D."/>
            <person name="Lee H.H."/>
            <person name="Park K.H."/>
            <person name="Park S.-H."/>
            <person name="Park H.-S."/>
            <person name="Lee H.K."/>
            <person name="Oh T.K."/>
            <person name="Kim J.F."/>
        </authorList>
    </citation>
    <scope>NUCLEOTIDE SEQUENCE [LARGE SCALE GENOMIC DNA]</scope>
    <source>
        <strain evidence="13 14">KCTC 2396</strain>
    </source>
</reference>
<keyword evidence="4 11" id="KW-1133">Transmembrane helix</keyword>
<feature type="transmembrane region" description="Helical" evidence="11">
    <location>
        <begin position="216"/>
        <end position="235"/>
    </location>
</feature>
<keyword evidence="9" id="KW-0407">Ion channel</keyword>
<dbReference type="PROSITE" id="PS51371">
    <property type="entry name" value="CBS"/>
    <property type="match status" value="1"/>
</dbReference>
<keyword evidence="2" id="KW-0813">Transport</keyword>
<evidence type="ECO:0000256" key="2">
    <source>
        <dbReference type="ARBA" id="ARBA00022448"/>
    </source>
</evidence>
<dbReference type="PRINTS" id="PR00762">
    <property type="entry name" value="CLCHANNEL"/>
</dbReference>
<dbReference type="Proteomes" id="UP000000238">
    <property type="component" value="Chromosome"/>
</dbReference>
<dbReference type="GO" id="GO:0005254">
    <property type="term" value="F:chloride channel activity"/>
    <property type="evidence" value="ECO:0007669"/>
    <property type="project" value="UniProtKB-KW"/>
</dbReference>
<evidence type="ECO:0000256" key="6">
    <source>
        <dbReference type="ARBA" id="ARBA00023136"/>
    </source>
</evidence>
<dbReference type="STRING" id="349521.HCH_06246"/>
<dbReference type="RefSeq" id="WP_011399949.1">
    <property type="nucleotide sequence ID" value="NC_007645.1"/>
</dbReference>
<evidence type="ECO:0000256" key="3">
    <source>
        <dbReference type="ARBA" id="ARBA00022692"/>
    </source>
</evidence>
<evidence type="ECO:0000256" key="8">
    <source>
        <dbReference type="ARBA" id="ARBA00023214"/>
    </source>
</evidence>
<dbReference type="PANTHER" id="PTHR43427:SF6">
    <property type="entry name" value="CHLORIDE CHANNEL PROTEIN CLC-E"/>
    <property type="match status" value="1"/>
</dbReference>
<keyword evidence="8" id="KW-0868">Chloride</keyword>
<accession>Q2S8Y1</accession>
<feature type="transmembrane region" description="Helical" evidence="11">
    <location>
        <begin position="416"/>
        <end position="435"/>
    </location>
</feature>
<dbReference type="InterPro" id="IPR000644">
    <property type="entry name" value="CBS_dom"/>
</dbReference>
<name>Q2S8Y1_HAHCH</name>
<keyword evidence="3 11" id="KW-0812">Transmembrane</keyword>
<evidence type="ECO:0000313" key="14">
    <source>
        <dbReference type="Proteomes" id="UP000000238"/>
    </source>
</evidence>
<evidence type="ECO:0000256" key="5">
    <source>
        <dbReference type="ARBA" id="ARBA00023065"/>
    </source>
</evidence>
<dbReference type="AlphaFoldDB" id="Q2S8Y1"/>
<feature type="transmembrane region" description="Helical" evidence="11">
    <location>
        <begin position="85"/>
        <end position="107"/>
    </location>
</feature>
<feature type="domain" description="CBS" evidence="12">
    <location>
        <begin position="542"/>
        <end position="601"/>
    </location>
</feature>
<keyword evidence="6 11" id="KW-0472">Membrane</keyword>
<dbReference type="HOGENOM" id="CLU_015263_5_4_6"/>
<feature type="transmembrane region" description="Helical" evidence="11">
    <location>
        <begin position="382"/>
        <end position="404"/>
    </location>
</feature>
<dbReference type="Gene3D" id="1.10.3080.10">
    <property type="entry name" value="Clc chloride channel"/>
    <property type="match status" value="1"/>
</dbReference>
<evidence type="ECO:0000259" key="12">
    <source>
        <dbReference type="PROSITE" id="PS51371"/>
    </source>
</evidence>
<keyword evidence="14" id="KW-1185">Reference proteome</keyword>
<evidence type="ECO:0000313" key="13">
    <source>
        <dbReference type="EMBL" id="ABC32893.1"/>
    </source>
</evidence>
<dbReference type="PANTHER" id="PTHR43427">
    <property type="entry name" value="CHLORIDE CHANNEL PROTEIN CLC-E"/>
    <property type="match status" value="1"/>
</dbReference>
<feature type="transmembrane region" description="Helical" evidence="11">
    <location>
        <begin position="350"/>
        <end position="370"/>
    </location>
</feature>
<gene>
    <name evidence="13" type="ordered locus">HCH_06246</name>
</gene>
<dbReference type="InterPro" id="IPR001807">
    <property type="entry name" value="ClC"/>
</dbReference>
<evidence type="ECO:0000256" key="9">
    <source>
        <dbReference type="ARBA" id="ARBA00023303"/>
    </source>
</evidence>
<feature type="transmembrane region" description="Helical" evidence="11">
    <location>
        <begin position="287"/>
        <end position="307"/>
    </location>
</feature>